<feature type="compositionally biased region" description="Basic and acidic residues" evidence="1">
    <location>
        <begin position="249"/>
        <end position="267"/>
    </location>
</feature>
<feature type="chain" id="PRO_5043528188" description="Chitin-binding type-4 domain-containing protein" evidence="2">
    <location>
        <begin position="22"/>
        <end position="306"/>
    </location>
</feature>
<evidence type="ECO:0000256" key="1">
    <source>
        <dbReference type="SAM" id="MobiDB-lite"/>
    </source>
</evidence>
<evidence type="ECO:0000256" key="2">
    <source>
        <dbReference type="SAM" id="SignalP"/>
    </source>
</evidence>
<dbReference type="Pfam" id="PF03067">
    <property type="entry name" value="LPMO_10"/>
    <property type="match status" value="1"/>
</dbReference>
<dbReference type="Proteomes" id="UP001497623">
    <property type="component" value="Unassembled WGS sequence"/>
</dbReference>
<sequence>MTPKVLFSFILIISLAILVKGHGRLTEPPSRASAWRYGFQTPIDYQDNEGFCGGFNHQYSENEGRCGICGDAWELDPRQHEAGGLYATGTIVREYSAGEVITVNVEVTANHLGHFEFKLCPNNNIHQKATQECLDQYPLELADGSGYNHWIDSNTGDHPVELILPKGLTCTQCILQWRYEAGNNWGICEDGTGALGCGPQEEFRACSDIAIFNNSTGTNEIPSSKQPKKISKHPGRRHNQHRHHHGSRPHVDNKDSTKSHVNTKESTEKKCSAVGIWSRVPGMDTWCKNNCLHTPSFCPKSHCACH</sequence>
<name>A0AAV2RKG3_MEGNR</name>
<comment type="caution">
    <text evidence="4">The sequence shown here is derived from an EMBL/GenBank/DDBJ whole genome shotgun (WGS) entry which is preliminary data.</text>
</comment>
<dbReference type="EMBL" id="CAXKWB010026219">
    <property type="protein sequence ID" value="CAL4129786.1"/>
    <property type="molecule type" value="Genomic_DNA"/>
</dbReference>
<keyword evidence="5" id="KW-1185">Reference proteome</keyword>
<dbReference type="AlphaFoldDB" id="A0AAV2RKG3"/>
<feature type="compositionally biased region" description="Basic residues" evidence="1">
    <location>
        <begin position="226"/>
        <end position="248"/>
    </location>
</feature>
<organism evidence="4 5">
    <name type="scientific">Meganyctiphanes norvegica</name>
    <name type="common">Northern krill</name>
    <name type="synonym">Thysanopoda norvegica</name>
    <dbReference type="NCBI Taxonomy" id="48144"/>
    <lineage>
        <taxon>Eukaryota</taxon>
        <taxon>Metazoa</taxon>
        <taxon>Ecdysozoa</taxon>
        <taxon>Arthropoda</taxon>
        <taxon>Crustacea</taxon>
        <taxon>Multicrustacea</taxon>
        <taxon>Malacostraca</taxon>
        <taxon>Eumalacostraca</taxon>
        <taxon>Eucarida</taxon>
        <taxon>Euphausiacea</taxon>
        <taxon>Euphausiidae</taxon>
        <taxon>Meganyctiphanes</taxon>
    </lineage>
</organism>
<accession>A0AAV2RKG3</accession>
<proteinExistence type="predicted"/>
<dbReference type="InterPro" id="IPR004302">
    <property type="entry name" value="Cellulose/chitin-bd_N"/>
</dbReference>
<feature type="domain" description="Chitin-binding type-4" evidence="3">
    <location>
        <begin position="22"/>
        <end position="209"/>
    </location>
</feature>
<keyword evidence="2" id="KW-0732">Signal</keyword>
<reference evidence="4 5" key="1">
    <citation type="submission" date="2024-05" db="EMBL/GenBank/DDBJ databases">
        <authorList>
            <person name="Wallberg A."/>
        </authorList>
    </citation>
    <scope>NUCLEOTIDE SEQUENCE [LARGE SCALE GENOMIC DNA]</scope>
</reference>
<gene>
    <name evidence="4" type="ORF">MNOR_LOCUS26360</name>
</gene>
<feature type="region of interest" description="Disordered" evidence="1">
    <location>
        <begin position="217"/>
        <end position="267"/>
    </location>
</feature>
<evidence type="ECO:0000313" key="4">
    <source>
        <dbReference type="EMBL" id="CAL4129786.1"/>
    </source>
</evidence>
<protein>
    <recommendedName>
        <fullName evidence="3">Chitin-binding type-4 domain-containing protein</fullName>
    </recommendedName>
</protein>
<evidence type="ECO:0000259" key="3">
    <source>
        <dbReference type="Pfam" id="PF03067"/>
    </source>
</evidence>
<evidence type="ECO:0000313" key="5">
    <source>
        <dbReference type="Proteomes" id="UP001497623"/>
    </source>
</evidence>
<feature type="signal peptide" evidence="2">
    <location>
        <begin position="1"/>
        <end position="21"/>
    </location>
</feature>